<name>A0A917JB12_9SPHI</name>
<evidence type="ECO:0000313" key="1">
    <source>
        <dbReference type="EMBL" id="GGI50429.1"/>
    </source>
</evidence>
<organism evidence="1 2">
    <name type="scientific">Mucilaginibacter galii</name>
    <dbReference type="NCBI Taxonomy" id="2005073"/>
    <lineage>
        <taxon>Bacteria</taxon>
        <taxon>Pseudomonadati</taxon>
        <taxon>Bacteroidota</taxon>
        <taxon>Sphingobacteriia</taxon>
        <taxon>Sphingobacteriales</taxon>
        <taxon>Sphingobacteriaceae</taxon>
        <taxon>Mucilaginibacter</taxon>
    </lineage>
</organism>
<evidence type="ECO:0000313" key="2">
    <source>
        <dbReference type="Proteomes" id="UP000662074"/>
    </source>
</evidence>
<dbReference type="Proteomes" id="UP000662074">
    <property type="component" value="Unassembled WGS sequence"/>
</dbReference>
<dbReference type="EMBL" id="BMDO01000003">
    <property type="protein sequence ID" value="GGI50429.1"/>
    <property type="molecule type" value="Genomic_DNA"/>
</dbReference>
<comment type="caution">
    <text evidence="1">The sequence shown here is derived from an EMBL/GenBank/DDBJ whole genome shotgun (WGS) entry which is preliminary data.</text>
</comment>
<reference evidence="1" key="1">
    <citation type="journal article" date="2014" name="Int. J. Syst. Evol. Microbiol.">
        <title>Complete genome sequence of Corynebacterium casei LMG S-19264T (=DSM 44701T), isolated from a smear-ripened cheese.</title>
        <authorList>
            <consortium name="US DOE Joint Genome Institute (JGI-PGF)"/>
            <person name="Walter F."/>
            <person name="Albersmeier A."/>
            <person name="Kalinowski J."/>
            <person name="Ruckert C."/>
        </authorList>
    </citation>
    <scope>NUCLEOTIDE SEQUENCE</scope>
    <source>
        <strain evidence="1">CCM 8711</strain>
    </source>
</reference>
<sequence length="170" mass="19516">MASLIAGILITFLITYLISRIKKPKLEIGLVIGTGTQRTNHFDFYCINTGSTGLMPNQIQWQIYFETIFNIENQEVGWMQSVINGKSYNVLNGVNSQPCFPDSSCSILSLSVVRDKVFPYSTITEVPFYYSFSTIDGQQKNRDFWKKNPKMFYNNGFINKQMFKISKISI</sequence>
<keyword evidence="2" id="KW-1185">Reference proteome</keyword>
<protein>
    <submittedName>
        <fullName evidence="1">Uncharacterized protein</fullName>
    </submittedName>
</protein>
<reference evidence="1" key="2">
    <citation type="submission" date="2020-09" db="EMBL/GenBank/DDBJ databases">
        <authorList>
            <person name="Sun Q."/>
            <person name="Sedlacek I."/>
        </authorList>
    </citation>
    <scope>NUCLEOTIDE SEQUENCE</scope>
    <source>
        <strain evidence="1">CCM 8711</strain>
    </source>
</reference>
<proteinExistence type="predicted"/>
<accession>A0A917JB12</accession>
<gene>
    <name evidence="1" type="ORF">GCM10011425_16410</name>
</gene>
<dbReference type="AlphaFoldDB" id="A0A917JB12"/>